<dbReference type="RefSeq" id="WP_165600404.1">
    <property type="nucleotide sequence ID" value="NZ_SORZ01000001.1"/>
</dbReference>
<evidence type="ECO:0000313" key="3">
    <source>
        <dbReference type="Proteomes" id="UP000315037"/>
    </source>
</evidence>
<dbReference type="Proteomes" id="UP000315037">
    <property type="component" value="Unassembled WGS sequence"/>
</dbReference>
<reference evidence="2 3" key="1">
    <citation type="submission" date="2019-03" db="EMBL/GenBank/DDBJ databases">
        <title>The complete genome sequence of Neokomagataea sp. Jb2 NBRC113641.</title>
        <authorList>
            <person name="Chua K.-O."/>
            <person name="Chan K.-G."/>
            <person name="See-Too W.-S."/>
        </authorList>
    </citation>
    <scope>NUCLEOTIDE SEQUENCE [LARGE SCALE GENOMIC DNA]</scope>
    <source>
        <strain evidence="2 3">Jb2</strain>
    </source>
</reference>
<sequence>MTLFTKVLPVALLATLAVPNNPLMPGHARADAPAHPLPPGPPPPGMMGMGMMGMMHHPHGTVLNFSTHGVAKAVPTVLTLNFTAYSQSTSPAQAQATLNQEVEGAMKLAAGQTDISTVAGNYTLTQDYSEHGPRHWSARQELSLRGTDAPRLLKLAEKIQNQGLALEGMDWSFDDATKEKLLDSARSQALAKIRPQAEADAKALGLQLRGLMQVGIFDESFNPFPHPLMLAKAARFSAPVPPQSTPDEQSVRVTVQVKAMLGRPHSGKDMDREGPDAPPPHPDTRHPF</sequence>
<evidence type="ECO:0000256" key="1">
    <source>
        <dbReference type="SAM" id="MobiDB-lite"/>
    </source>
</evidence>
<organism evidence="2 3">
    <name type="scientific">Oecophyllibacter saccharovorans</name>
    <dbReference type="NCBI Taxonomy" id="2558360"/>
    <lineage>
        <taxon>Bacteria</taxon>
        <taxon>Pseudomonadati</taxon>
        <taxon>Pseudomonadota</taxon>
        <taxon>Alphaproteobacteria</taxon>
        <taxon>Acetobacterales</taxon>
        <taxon>Acetobacteraceae</taxon>
        <taxon>Oecophyllibacter</taxon>
    </lineage>
</organism>
<accession>A0A506URW5</accession>
<name>A0A506URW5_9PROT</name>
<dbReference type="InterPro" id="IPR052022">
    <property type="entry name" value="26kDa_periplasmic_antigen"/>
</dbReference>
<dbReference type="EMBL" id="SORZ01000001">
    <property type="protein sequence ID" value="TPW36052.1"/>
    <property type="molecule type" value="Genomic_DNA"/>
</dbReference>
<dbReference type="Gene3D" id="3.30.110.170">
    <property type="entry name" value="Protein of unknown function (DUF541), domain 1"/>
    <property type="match status" value="1"/>
</dbReference>
<dbReference type="PANTHER" id="PTHR34387:SF2">
    <property type="entry name" value="SLR1258 PROTEIN"/>
    <property type="match status" value="1"/>
</dbReference>
<dbReference type="Pfam" id="PF04402">
    <property type="entry name" value="SIMPL"/>
    <property type="match status" value="1"/>
</dbReference>
<comment type="caution">
    <text evidence="2">The sequence shown here is derived from an EMBL/GenBank/DDBJ whole genome shotgun (WGS) entry which is preliminary data.</text>
</comment>
<proteinExistence type="predicted"/>
<feature type="compositionally biased region" description="Basic and acidic residues" evidence="1">
    <location>
        <begin position="266"/>
        <end position="275"/>
    </location>
</feature>
<dbReference type="PANTHER" id="PTHR34387">
    <property type="entry name" value="SLR1258 PROTEIN"/>
    <property type="match status" value="1"/>
</dbReference>
<evidence type="ECO:0000313" key="2">
    <source>
        <dbReference type="EMBL" id="TPW36052.1"/>
    </source>
</evidence>
<gene>
    <name evidence="2" type="ORF">E3202_03905</name>
</gene>
<dbReference type="Gene3D" id="3.30.70.2970">
    <property type="entry name" value="Protein of unknown function (DUF541), domain 2"/>
    <property type="match status" value="1"/>
</dbReference>
<protein>
    <submittedName>
        <fullName evidence="2">DUF541 domain-containing protein</fullName>
    </submittedName>
</protein>
<dbReference type="GO" id="GO:0006974">
    <property type="term" value="P:DNA damage response"/>
    <property type="evidence" value="ECO:0007669"/>
    <property type="project" value="TreeGrafter"/>
</dbReference>
<feature type="region of interest" description="Disordered" evidence="1">
    <location>
        <begin position="261"/>
        <end position="288"/>
    </location>
</feature>
<dbReference type="AlphaFoldDB" id="A0A506URW5"/>
<dbReference type="InterPro" id="IPR007497">
    <property type="entry name" value="SIMPL/DUF541"/>
</dbReference>
<keyword evidence="3" id="KW-1185">Reference proteome</keyword>